<proteinExistence type="predicted"/>
<dbReference type="EMBL" id="SRSF01000004">
    <property type="protein sequence ID" value="THH39276.1"/>
    <property type="molecule type" value="Genomic_DNA"/>
</dbReference>
<dbReference type="PANTHER" id="PTHR12526:SF630">
    <property type="entry name" value="GLYCOSYLTRANSFERASE"/>
    <property type="match status" value="1"/>
</dbReference>
<evidence type="ECO:0000313" key="3">
    <source>
        <dbReference type="EMBL" id="THH39276.1"/>
    </source>
</evidence>
<accession>A0A4S4NHU0</accession>
<sequence length="383" mass="42494">MKILLSTPVFKPMVGGIETLALNTARHLTDRGHEVVVVTPITSEVSDNEPFRVVRQAAPGELLDLVRWSDLVFCNGASLYIAPYTLLVRRPVVMRHDGYQVSCIDGAGWYAGGPAPLRPLPSFWYHLKRGNPFFALRGLLKVTALRLYANHVVRANVAISDWMKDRHPLSNHVRIHNPFPISKFAGARNTDGSYDYDFFFLGRLISEKGVAVLIDAFIRLQGRTGNAYRLCIIGDGPERNHLEGRVTAAGLDAYVHFAGMTTGSDLIDLLRRCRIAVLPSTWEEPFGGVATELMAAGKNLIVSRDGALSELVADAGLAVPNSDAEALSEAMYQLASDKNLQTQHLKRAETILSRFDEERLIDAYENLFLRVHNNQSIYPIKSI</sequence>
<dbReference type="InterPro" id="IPR028098">
    <property type="entry name" value="Glyco_trans_4-like_N"/>
</dbReference>
<evidence type="ECO:0000259" key="1">
    <source>
        <dbReference type="Pfam" id="PF00534"/>
    </source>
</evidence>
<dbReference type="RefSeq" id="WP_136459358.1">
    <property type="nucleotide sequence ID" value="NZ_SRSF01000004.1"/>
</dbReference>
<dbReference type="InterPro" id="IPR001296">
    <property type="entry name" value="Glyco_trans_1"/>
</dbReference>
<feature type="domain" description="Glycosyltransferase subfamily 4-like N-terminal" evidence="2">
    <location>
        <begin position="14"/>
        <end position="66"/>
    </location>
</feature>
<reference evidence="3 4" key="1">
    <citation type="submission" date="2019-04" db="EMBL/GenBank/DDBJ databases">
        <title>Lewinella litorea sp. nov., isolated from a marine sand.</title>
        <authorList>
            <person name="Yoon J.-H."/>
        </authorList>
    </citation>
    <scope>NUCLEOTIDE SEQUENCE [LARGE SCALE GENOMIC DNA]</scope>
    <source>
        <strain evidence="3 4">HSMS-39</strain>
    </source>
</reference>
<keyword evidence="4" id="KW-1185">Reference proteome</keyword>
<dbReference type="SUPFAM" id="SSF53756">
    <property type="entry name" value="UDP-Glycosyltransferase/glycogen phosphorylase"/>
    <property type="match status" value="1"/>
</dbReference>
<name>A0A4S4NHU0_9BACT</name>
<keyword evidence="3" id="KW-0808">Transferase</keyword>
<organism evidence="3 4">
    <name type="scientific">Neolewinella litorea</name>
    <dbReference type="NCBI Taxonomy" id="2562452"/>
    <lineage>
        <taxon>Bacteria</taxon>
        <taxon>Pseudomonadati</taxon>
        <taxon>Bacteroidota</taxon>
        <taxon>Saprospiria</taxon>
        <taxon>Saprospirales</taxon>
        <taxon>Lewinellaceae</taxon>
        <taxon>Neolewinella</taxon>
    </lineage>
</organism>
<dbReference type="GO" id="GO:0016757">
    <property type="term" value="F:glycosyltransferase activity"/>
    <property type="evidence" value="ECO:0007669"/>
    <property type="project" value="InterPro"/>
</dbReference>
<feature type="domain" description="Glycosyl transferase family 1" evidence="1">
    <location>
        <begin position="196"/>
        <end position="345"/>
    </location>
</feature>
<comment type="caution">
    <text evidence="3">The sequence shown here is derived from an EMBL/GenBank/DDBJ whole genome shotgun (WGS) entry which is preliminary data.</text>
</comment>
<dbReference type="PANTHER" id="PTHR12526">
    <property type="entry name" value="GLYCOSYLTRANSFERASE"/>
    <property type="match status" value="1"/>
</dbReference>
<dbReference type="Pfam" id="PF00534">
    <property type="entry name" value="Glycos_transf_1"/>
    <property type="match status" value="1"/>
</dbReference>
<dbReference type="OrthoDB" id="832722at2"/>
<gene>
    <name evidence="3" type="ORF">E4021_10995</name>
</gene>
<dbReference type="Proteomes" id="UP000308528">
    <property type="component" value="Unassembled WGS sequence"/>
</dbReference>
<evidence type="ECO:0000313" key="4">
    <source>
        <dbReference type="Proteomes" id="UP000308528"/>
    </source>
</evidence>
<protein>
    <submittedName>
        <fullName evidence="3">Glycosyltransferase family 1 protein</fullName>
    </submittedName>
</protein>
<dbReference type="AlphaFoldDB" id="A0A4S4NHU0"/>
<dbReference type="Pfam" id="PF13439">
    <property type="entry name" value="Glyco_transf_4"/>
    <property type="match status" value="1"/>
</dbReference>
<dbReference type="Gene3D" id="3.40.50.2000">
    <property type="entry name" value="Glycogen Phosphorylase B"/>
    <property type="match status" value="2"/>
</dbReference>
<evidence type="ECO:0000259" key="2">
    <source>
        <dbReference type="Pfam" id="PF13439"/>
    </source>
</evidence>
<dbReference type="CDD" id="cd03801">
    <property type="entry name" value="GT4_PimA-like"/>
    <property type="match status" value="1"/>
</dbReference>